<dbReference type="Proteomes" id="UP001211006">
    <property type="component" value="Unassembled WGS sequence"/>
</dbReference>
<dbReference type="Gene3D" id="3.30.1330.70">
    <property type="entry name" value="Holliday junction resolvase RusA"/>
    <property type="match status" value="1"/>
</dbReference>
<sequence>MAEIKYIVKLPPVSKKNSQQILTNRKTGRPFIMPSSKYRQYEREAAWFLKPRPPRPIECEVSVKCLFYMPTMRRIDLNNLLEAATDLLVSAGVLKDDHYGIVVSHDGSRVLYDKENPRTEITITRMPGYWQTGLPLE</sequence>
<name>A0AAW6C2M4_FLAPL</name>
<organism evidence="1 2">
    <name type="scientific">Flavonifractor plautii</name>
    <name type="common">Fusobacterium plautii</name>
    <dbReference type="NCBI Taxonomy" id="292800"/>
    <lineage>
        <taxon>Bacteria</taxon>
        <taxon>Bacillati</taxon>
        <taxon>Bacillota</taxon>
        <taxon>Clostridia</taxon>
        <taxon>Eubacteriales</taxon>
        <taxon>Oscillospiraceae</taxon>
        <taxon>Flavonifractor</taxon>
    </lineage>
</organism>
<dbReference type="InterPro" id="IPR036614">
    <property type="entry name" value="RusA-like_sf"/>
</dbReference>
<dbReference type="EMBL" id="JAQLWO010000003">
    <property type="protein sequence ID" value="MDB7905181.1"/>
    <property type="molecule type" value="Genomic_DNA"/>
</dbReference>
<protein>
    <submittedName>
        <fullName evidence="1">RusA family crossover junction endodeoxyribonuclease</fullName>
    </submittedName>
</protein>
<evidence type="ECO:0000313" key="2">
    <source>
        <dbReference type="Proteomes" id="UP001211006"/>
    </source>
</evidence>
<evidence type="ECO:0000313" key="1">
    <source>
        <dbReference type="EMBL" id="MDB7905181.1"/>
    </source>
</evidence>
<dbReference type="GO" id="GO:0000287">
    <property type="term" value="F:magnesium ion binding"/>
    <property type="evidence" value="ECO:0007669"/>
    <property type="project" value="InterPro"/>
</dbReference>
<reference evidence="1" key="1">
    <citation type="submission" date="2023-01" db="EMBL/GenBank/DDBJ databases">
        <title>Human gut microbiome strain richness.</title>
        <authorList>
            <person name="Chen-Liaw A."/>
        </authorList>
    </citation>
    <scope>NUCLEOTIDE SEQUENCE</scope>
    <source>
        <strain evidence="1">2225st1_A6_2225SCRN_200828</strain>
    </source>
</reference>
<dbReference type="GO" id="GO:0006310">
    <property type="term" value="P:DNA recombination"/>
    <property type="evidence" value="ECO:0007669"/>
    <property type="project" value="InterPro"/>
</dbReference>
<proteinExistence type="predicted"/>
<dbReference type="GO" id="GO:0006281">
    <property type="term" value="P:DNA repair"/>
    <property type="evidence" value="ECO:0007669"/>
    <property type="project" value="InterPro"/>
</dbReference>
<dbReference type="InterPro" id="IPR008822">
    <property type="entry name" value="Endonuclease_RusA-like"/>
</dbReference>
<dbReference type="AlphaFoldDB" id="A0AAW6C2M4"/>
<comment type="caution">
    <text evidence="1">The sequence shown here is derived from an EMBL/GenBank/DDBJ whole genome shotgun (WGS) entry which is preliminary data.</text>
</comment>
<dbReference type="Pfam" id="PF05866">
    <property type="entry name" value="RusA"/>
    <property type="match status" value="1"/>
</dbReference>
<dbReference type="SUPFAM" id="SSF103084">
    <property type="entry name" value="Holliday junction resolvase RusA"/>
    <property type="match status" value="1"/>
</dbReference>
<accession>A0AAW6C2M4</accession>
<gene>
    <name evidence="1" type="ORF">PND83_04235</name>
</gene>
<dbReference type="RefSeq" id="WP_196031976.1">
    <property type="nucleotide sequence ID" value="NZ_JADPFI010000072.1"/>
</dbReference>